<organism evidence="8 9">
    <name type="scientific">Plectus sambesii</name>
    <dbReference type="NCBI Taxonomy" id="2011161"/>
    <lineage>
        <taxon>Eukaryota</taxon>
        <taxon>Metazoa</taxon>
        <taxon>Ecdysozoa</taxon>
        <taxon>Nematoda</taxon>
        <taxon>Chromadorea</taxon>
        <taxon>Plectida</taxon>
        <taxon>Plectina</taxon>
        <taxon>Plectoidea</taxon>
        <taxon>Plectidae</taxon>
        <taxon>Plectus</taxon>
    </lineage>
</organism>
<evidence type="ECO:0000256" key="6">
    <source>
        <dbReference type="ARBA" id="ARBA00023034"/>
    </source>
</evidence>
<comment type="subcellular location">
    <subcellularLocation>
        <location evidence="1">Golgi apparatus membrane</location>
        <topology evidence="1">Peripheral membrane protein</topology>
    </subcellularLocation>
</comment>
<dbReference type="GO" id="GO:0017119">
    <property type="term" value="C:Golgi transport complex"/>
    <property type="evidence" value="ECO:0007669"/>
    <property type="project" value="InterPro"/>
</dbReference>
<evidence type="ECO:0000313" key="8">
    <source>
        <dbReference type="Proteomes" id="UP000887566"/>
    </source>
</evidence>
<dbReference type="InterPro" id="IPR033370">
    <property type="entry name" value="COG1"/>
</dbReference>
<evidence type="ECO:0000256" key="7">
    <source>
        <dbReference type="ARBA" id="ARBA00023136"/>
    </source>
</evidence>
<dbReference type="GO" id="GO:0015031">
    <property type="term" value="P:protein transport"/>
    <property type="evidence" value="ECO:0007669"/>
    <property type="project" value="UniProtKB-KW"/>
</dbReference>
<name>A0A914V5E7_9BILA</name>
<comment type="similarity">
    <text evidence="2">Belongs to the COG1 family.</text>
</comment>
<dbReference type="WBParaSite" id="PSAMB.scaffold1556size30033.g13712.t1">
    <property type="protein sequence ID" value="PSAMB.scaffold1556size30033.g13712.t1"/>
    <property type="gene ID" value="PSAMB.scaffold1556size30033.g13712"/>
</dbReference>
<protein>
    <recommendedName>
        <fullName evidence="3">Conserved oligomeric Golgi complex subunit 1</fullName>
    </recommendedName>
</protein>
<dbReference type="PANTHER" id="PTHR31658:SF0">
    <property type="entry name" value="CONSERVED OLIGOMERIC GOLGI COMPLEX SUBUNIT 1"/>
    <property type="match status" value="1"/>
</dbReference>
<evidence type="ECO:0000256" key="1">
    <source>
        <dbReference type="ARBA" id="ARBA00004395"/>
    </source>
</evidence>
<evidence type="ECO:0000256" key="4">
    <source>
        <dbReference type="ARBA" id="ARBA00022448"/>
    </source>
</evidence>
<keyword evidence="6" id="KW-0333">Golgi apparatus</keyword>
<evidence type="ECO:0000256" key="5">
    <source>
        <dbReference type="ARBA" id="ARBA00022927"/>
    </source>
</evidence>
<dbReference type="AlphaFoldDB" id="A0A914V5E7"/>
<sequence>MAGLDVDSMFRQFSVPKIREIEKQVKGDIETKKEDLRQMVGRRYRDIIEAADNIRDMKQMADHIMTSIRDVQNGFDKLQLLQQQLVTAQQRAHLKGHGKVDSELVRDTQLKLLLDVPELIWECLDADSPDTLLPAIWCLLLAENVRHGLMVQLPEDAGDKRSLLDRQTRQLRKLRIAVTEQCDRIFRAVDLETSQSALLDELCAMALLENASIADVLGKFLSLRKDYIVTLFKESDCSSREQMSRCAATIQNTILAVFNVFVPPSGGRESALLHSLRNAVQGEWQPVVFAAFVEEQSRTFKNALPNDVRHFHPDYKAALTDMTSAQLQKACSHWLQESLSVGRNEIVRLVDFCESIDSISALKKSVIETLNTQEPWSVASTAAVGAEFSVYDALIKASLLNRLKTLINETVTGIFDMVGNAIDKEIKLETSPNAQFWLELPSDTVNICSPKDGTIGASNLTLRARAVSPSVYSLCHRVDSQLNALSQALQRYLEVEKETADGDLRAAVSQACSSAVERFGGTITAGAWQARPNNDLPIEGLMRRGRLCLGLCELCPGLKNCLQLENKVKTEPANRRSRDDERGETWITARSALTDAAIACYLIWADHAVNVVSADASLQDMILSAKRAEEWILSAQEWEVIDIEEETESGRKVASSILVPLQLSRYAHRFLNELTRVVSIEGAHRLPKVVRQRLAGSAWSAFDVAYQRLLSDTSGIGQRQAVQLLFDVKSLNQLLMPEEGSKSMAKLVERLESLIDPFDLDVLNAHMRRNVVKMVQRSAAIFGGVLPTEAMSAAGRASGSKPSGGAEQPQLLPVTASIARFNLLPVAAPTLTGGHQNAGGQPLNSSIGADNAELKKRHEPSIAPTKSASTASTKSFYDKISTSWFGNT</sequence>
<dbReference type="Proteomes" id="UP000887566">
    <property type="component" value="Unplaced"/>
</dbReference>
<dbReference type="GO" id="GO:0000139">
    <property type="term" value="C:Golgi membrane"/>
    <property type="evidence" value="ECO:0007669"/>
    <property type="project" value="UniProtKB-SubCell"/>
</dbReference>
<dbReference type="Pfam" id="PF08700">
    <property type="entry name" value="VPS51_Exo84_N"/>
    <property type="match status" value="1"/>
</dbReference>
<dbReference type="GO" id="GO:0006891">
    <property type="term" value="P:intra-Golgi vesicle-mediated transport"/>
    <property type="evidence" value="ECO:0007669"/>
    <property type="project" value="InterPro"/>
</dbReference>
<proteinExistence type="inferred from homology"/>
<keyword evidence="5" id="KW-0653">Protein transport</keyword>
<accession>A0A914V5E7</accession>
<evidence type="ECO:0000256" key="2">
    <source>
        <dbReference type="ARBA" id="ARBA00006653"/>
    </source>
</evidence>
<keyword evidence="8" id="KW-1185">Reference proteome</keyword>
<evidence type="ECO:0000256" key="3">
    <source>
        <dbReference type="ARBA" id="ARBA00020978"/>
    </source>
</evidence>
<keyword evidence="7" id="KW-0472">Membrane</keyword>
<evidence type="ECO:0000313" key="9">
    <source>
        <dbReference type="WBParaSite" id="PSAMB.scaffold1556size30033.g13712.t1"/>
    </source>
</evidence>
<keyword evidence="4" id="KW-0813">Transport</keyword>
<reference evidence="9" key="1">
    <citation type="submission" date="2022-11" db="UniProtKB">
        <authorList>
            <consortium name="WormBaseParasite"/>
        </authorList>
    </citation>
    <scope>IDENTIFICATION</scope>
</reference>
<dbReference type="PANTHER" id="PTHR31658">
    <property type="entry name" value="CONSERVED OLIGOMERIC GOLGI COMPLEX SUBUNIT 1"/>
    <property type="match status" value="1"/>
</dbReference>